<dbReference type="InterPro" id="IPR002938">
    <property type="entry name" value="FAD-bd"/>
</dbReference>
<keyword evidence="4" id="KW-0560">Oxidoreductase</keyword>
<evidence type="ECO:0000256" key="5">
    <source>
        <dbReference type="ARBA" id="ARBA00023033"/>
    </source>
</evidence>
<dbReference type="GO" id="GO:0004497">
    <property type="term" value="F:monooxygenase activity"/>
    <property type="evidence" value="ECO:0007669"/>
    <property type="project" value="UniProtKB-KW"/>
</dbReference>
<evidence type="ECO:0000256" key="3">
    <source>
        <dbReference type="ARBA" id="ARBA00022827"/>
    </source>
</evidence>
<keyword evidence="9" id="KW-1185">Reference proteome</keyword>
<dbReference type="Proteomes" id="UP000008062">
    <property type="component" value="Chromosome 8"/>
</dbReference>
<evidence type="ECO:0000256" key="2">
    <source>
        <dbReference type="ARBA" id="ARBA00022630"/>
    </source>
</evidence>
<dbReference type="HOGENOM" id="CLU_009665_4_0_1"/>
<dbReference type="KEGG" id="ztr:MYCGRDRAFT_74399"/>
<evidence type="ECO:0000313" key="9">
    <source>
        <dbReference type="Proteomes" id="UP000008062"/>
    </source>
</evidence>
<keyword evidence="2" id="KW-0285">Flavoprotein</keyword>
<dbReference type="PRINTS" id="PR00420">
    <property type="entry name" value="RNGMNOXGNASE"/>
</dbReference>
<feature type="region of interest" description="Disordered" evidence="6">
    <location>
        <begin position="466"/>
        <end position="491"/>
    </location>
</feature>
<organism evidence="8 9">
    <name type="scientific">Zymoseptoria tritici (strain CBS 115943 / IPO323)</name>
    <name type="common">Speckled leaf blotch fungus</name>
    <name type="synonym">Septoria tritici</name>
    <dbReference type="NCBI Taxonomy" id="336722"/>
    <lineage>
        <taxon>Eukaryota</taxon>
        <taxon>Fungi</taxon>
        <taxon>Dikarya</taxon>
        <taxon>Ascomycota</taxon>
        <taxon>Pezizomycotina</taxon>
        <taxon>Dothideomycetes</taxon>
        <taxon>Dothideomycetidae</taxon>
        <taxon>Mycosphaerellales</taxon>
        <taxon>Mycosphaerellaceae</taxon>
        <taxon>Zymoseptoria</taxon>
    </lineage>
</organism>
<protein>
    <recommendedName>
        <fullName evidence="7">FAD-binding domain-containing protein</fullName>
    </recommendedName>
</protein>
<dbReference type="PANTHER" id="PTHR47178">
    <property type="entry name" value="MONOOXYGENASE, FAD-BINDING"/>
    <property type="match status" value="1"/>
</dbReference>
<feature type="compositionally biased region" description="Polar residues" evidence="6">
    <location>
        <begin position="482"/>
        <end position="491"/>
    </location>
</feature>
<dbReference type="RefSeq" id="XP_003850518.1">
    <property type="nucleotide sequence ID" value="XM_003850470.1"/>
</dbReference>
<dbReference type="eggNOG" id="KOG2614">
    <property type="taxonomic scope" value="Eukaryota"/>
</dbReference>
<dbReference type="STRING" id="336722.F9XI43"/>
<evidence type="ECO:0000256" key="4">
    <source>
        <dbReference type="ARBA" id="ARBA00023002"/>
    </source>
</evidence>
<name>F9XI43_ZYMTI</name>
<keyword evidence="3" id="KW-0274">FAD</keyword>
<dbReference type="AlphaFoldDB" id="F9XI43"/>
<sequence>MTARAQPSNASCLAGRKVIIAGAGIAGLAFAVSLKSLWTVDMGKPPQVVIYERGSEASNARSDGYSIGIRSGKLIGGKQALQHMGLWSQILDDSITRDSDEHGYSGLWSLDWRRFAKLRRASCKNGPQVSLRIARVKLREQLLNAAQQGAEVVWEVSCISAVPTSEGRTRVVLSDGSEEECDVLVVADGANSRIRACIRPDDCLNFAGPVSIAAVSNFPGPLPKPVSRDWGIVPSGSGVALFASSMGEGTANWSLSYLSEAPREECRQPLTPEASAKLLQEAAERGKPFQEPFQTLLKNSDKDTVMVFNAMDKQPFAHGIANGVPTGIIFIGDSNHAVSPFAGSGANLALQDGWDLAECLCTYAMLEKAVAAYDARSMPRASVSLRKSHTSIKITHSSGLEWAVWECLLLGMGKALSLRYKCEDVFASLHEVFMRLPAHAIRHLRLRSVPIGCRYIQSGEVHPHDMKKPLRFPDPSDRVWRRSSQSENSMQ</sequence>
<dbReference type="InterPro" id="IPR036188">
    <property type="entry name" value="FAD/NAD-bd_sf"/>
</dbReference>
<dbReference type="EMBL" id="CM001203">
    <property type="protein sequence ID" value="EGP85494.1"/>
    <property type="molecule type" value="Genomic_DNA"/>
</dbReference>
<evidence type="ECO:0000259" key="7">
    <source>
        <dbReference type="Pfam" id="PF01494"/>
    </source>
</evidence>
<reference evidence="8 9" key="1">
    <citation type="journal article" date="2011" name="PLoS Genet.">
        <title>Finished genome of the fungal wheat pathogen Mycosphaerella graminicola reveals dispensome structure, chromosome plasticity, and stealth pathogenesis.</title>
        <authorList>
            <person name="Goodwin S.B."/>
            <person name="Ben M'barek S."/>
            <person name="Dhillon B."/>
            <person name="Wittenberg A.H.J."/>
            <person name="Crane C.F."/>
            <person name="Hane J.K."/>
            <person name="Foster A.J."/>
            <person name="Van der Lee T.A.J."/>
            <person name="Grimwood J."/>
            <person name="Aerts A."/>
            <person name="Antoniw J."/>
            <person name="Bailey A."/>
            <person name="Bluhm B."/>
            <person name="Bowler J."/>
            <person name="Bristow J."/>
            <person name="van der Burgt A."/>
            <person name="Canto-Canche B."/>
            <person name="Churchill A.C.L."/>
            <person name="Conde-Ferraez L."/>
            <person name="Cools H.J."/>
            <person name="Coutinho P.M."/>
            <person name="Csukai M."/>
            <person name="Dehal P."/>
            <person name="De Wit P."/>
            <person name="Donzelli B."/>
            <person name="van de Geest H.C."/>
            <person name="van Ham R.C.H.J."/>
            <person name="Hammond-Kosack K.E."/>
            <person name="Henrissat B."/>
            <person name="Kilian A."/>
            <person name="Kobayashi A.K."/>
            <person name="Koopmann E."/>
            <person name="Kourmpetis Y."/>
            <person name="Kuzniar A."/>
            <person name="Lindquist E."/>
            <person name="Lombard V."/>
            <person name="Maliepaard C."/>
            <person name="Martins N."/>
            <person name="Mehrabi R."/>
            <person name="Nap J.P.H."/>
            <person name="Ponomarenko A."/>
            <person name="Rudd J.J."/>
            <person name="Salamov A."/>
            <person name="Schmutz J."/>
            <person name="Schouten H.J."/>
            <person name="Shapiro H."/>
            <person name="Stergiopoulos I."/>
            <person name="Torriani S.F.F."/>
            <person name="Tu H."/>
            <person name="de Vries R.P."/>
            <person name="Waalwijk C."/>
            <person name="Ware S.B."/>
            <person name="Wiebenga A."/>
            <person name="Zwiers L.-H."/>
            <person name="Oliver R.P."/>
            <person name="Grigoriev I.V."/>
            <person name="Kema G.H.J."/>
        </authorList>
    </citation>
    <scope>NUCLEOTIDE SEQUENCE [LARGE SCALE GENOMIC DNA]</scope>
    <source>
        <strain evidence="9">CBS 115943 / IPO323</strain>
    </source>
</reference>
<dbReference type="GO" id="GO:0071949">
    <property type="term" value="F:FAD binding"/>
    <property type="evidence" value="ECO:0007669"/>
    <property type="project" value="InterPro"/>
</dbReference>
<dbReference type="Gene3D" id="3.50.50.60">
    <property type="entry name" value="FAD/NAD(P)-binding domain"/>
    <property type="match status" value="1"/>
</dbReference>
<feature type="domain" description="FAD-binding" evidence="7">
    <location>
        <begin position="17"/>
        <end position="362"/>
    </location>
</feature>
<evidence type="ECO:0000256" key="1">
    <source>
        <dbReference type="ARBA" id="ARBA00001974"/>
    </source>
</evidence>
<dbReference type="InParanoid" id="F9XI43"/>
<comment type="cofactor">
    <cofactor evidence="1">
        <name>FAD</name>
        <dbReference type="ChEBI" id="CHEBI:57692"/>
    </cofactor>
</comment>
<evidence type="ECO:0000313" key="8">
    <source>
        <dbReference type="EMBL" id="EGP85494.1"/>
    </source>
</evidence>
<dbReference type="GeneID" id="13402695"/>
<dbReference type="SUPFAM" id="SSF51905">
    <property type="entry name" value="FAD/NAD(P)-binding domain"/>
    <property type="match status" value="1"/>
</dbReference>
<dbReference type="Pfam" id="PF01494">
    <property type="entry name" value="FAD_binding_3"/>
    <property type="match status" value="1"/>
</dbReference>
<dbReference type="OMA" id="GDSNHAM"/>
<dbReference type="VEuPathDB" id="FungiDB:ZTRI_8.76"/>
<dbReference type="OrthoDB" id="655030at2759"/>
<gene>
    <name evidence="8" type="ORF">MYCGRDRAFT_74399</name>
</gene>
<dbReference type="PANTHER" id="PTHR47178:SF5">
    <property type="entry name" value="FAD-BINDING DOMAIN-CONTAINING PROTEIN"/>
    <property type="match status" value="1"/>
</dbReference>
<proteinExistence type="predicted"/>
<accession>F9XI43</accession>
<keyword evidence="5" id="KW-0503">Monooxygenase</keyword>
<evidence type="ECO:0000256" key="6">
    <source>
        <dbReference type="SAM" id="MobiDB-lite"/>
    </source>
</evidence>